<evidence type="ECO:0000256" key="4">
    <source>
        <dbReference type="ARBA" id="ARBA00022490"/>
    </source>
</evidence>
<keyword evidence="8" id="KW-0067">ATP-binding</keyword>
<dbReference type="SUPFAM" id="SSF52540">
    <property type="entry name" value="P-loop containing nucleoside triphosphate hydrolases"/>
    <property type="match status" value="1"/>
</dbReference>
<keyword evidence="9" id="KW-0460">Magnesium</keyword>
<dbReference type="AlphaFoldDB" id="C6E2T9"/>
<evidence type="ECO:0000256" key="2">
    <source>
        <dbReference type="ARBA" id="ARBA00007599"/>
    </source>
</evidence>
<dbReference type="Pfam" id="PF02367">
    <property type="entry name" value="TsaE"/>
    <property type="match status" value="1"/>
</dbReference>
<evidence type="ECO:0000256" key="7">
    <source>
        <dbReference type="ARBA" id="ARBA00022741"/>
    </source>
</evidence>
<evidence type="ECO:0000256" key="1">
    <source>
        <dbReference type="ARBA" id="ARBA00004496"/>
    </source>
</evidence>
<evidence type="ECO:0000256" key="3">
    <source>
        <dbReference type="ARBA" id="ARBA00019010"/>
    </source>
</evidence>
<dbReference type="InterPro" id="IPR003442">
    <property type="entry name" value="T6A_TsaE"/>
</dbReference>
<dbReference type="InterPro" id="IPR027417">
    <property type="entry name" value="P-loop_NTPase"/>
</dbReference>
<dbReference type="OrthoDB" id="9799110at2"/>
<comment type="subcellular location">
    <subcellularLocation>
        <location evidence="1">Cytoplasm</location>
    </subcellularLocation>
</comment>
<dbReference type="GO" id="GO:0046872">
    <property type="term" value="F:metal ion binding"/>
    <property type="evidence" value="ECO:0007669"/>
    <property type="project" value="UniProtKB-KW"/>
</dbReference>
<dbReference type="eggNOG" id="COG0802">
    <property type="taxonomic scope" value="Bacteria"/>
</dbReference>
<keyword evidence="4" id="KW-0963">Cytoplasm</keyword>
<accession>C6E2T9</accession>
<proteinExistence type="inferred from homology"/>
<dbReference type="Gene3D" id="3.40.50.300">
    <property type="entry name" value="P-loop containing nucleotide triphosphate hydrolases"/>
    <property type="match status" value="1"/>
</dbReference>
<evidence type="ECO:0000256" key="8">
    <source>
        <dbReference type="ARBA" id="ARBA00022840"/>
    </source>
</evidence>
<sequence>MPSVETKSSEETVELGARLGRLLEPADFVALVGELGAGKTQFAKGIALGLEVDPETPVTSPTYTILNIYQGRIPLYHFDLYRLQGADEVADLGFEEYFSGDGACVVEWAERLEDEVPEELLTVELSHRGEGRCVSFRAEGARPRAILEALFPS</sequence>
<organism evidence="11">
    <name type="scientific">Geobacter sp. (strain M21)</name>
    <dbReference type="NCBI Taxonomy" id="443144"/>
    <lineage>
        <taxon>Bacteria</taxon>
        <taxon>Pseudomonadati</taxon>
        <taxon>Thermodesulfobacteriota</taxon>
        <taxon>Desulfuromonadia</taxon>
        <taxon>Geobacterales</taxon>
        <taxon>Geobacteraceae</taxon>
        <taxon>Geobacter</taxon>
    </lineage>
</organism>
<dbReference type="NCBIfam" id="TIGR00150">
    <property type="entry name" value="T6A_YjeE"/>
    <property type="match status" value="1"/>
</dbReference>
<dbReference type="STRING" id="443144.GM21_3020"/>
<reference evidence="11" key="1">
    <citation type="submission" date="2009-07" db="EMBL/GenBank/DDBJ databases">
        <title>Complete sequence of Geobacter sp. M21.</title>
        <authorList>
            <consortium name="US DOE Joint Genome Institute"/>
            <person name="Lucas S."/>
            <person name="Copeland A."/>
            <person name="Lapidus A."/>
            <person name="Glavina del Rio T."/>
            <person name="Dalin E."/>
            <person name="Tice H."/>
            <person name="Bruce D."/>
            <person name="Goodwin L."/>
            <person name="Pitluck S."/>
            <person name="Saunders E."/>
            <person name="Brettin T."/>
            <person name="Detter J.C."/>
            <person name="Han C."/>
            <person name="Larimer F."/>
            <person name="Land M."/>
            <person name="Hauser L."/>
            <person name="Kyrpides N."/>
            <person name="Ovchinnikova G."/>
            <person name="Lovley D."/>
        </authorList>
    </citation>
    <scope>NUCLEOTIDE SEQUENCE [LARGE SCALE GENOMIC DNA]</scope>
    <source>
        <strain evidence="11">M21</strain>
    </source>
</reference>
<dbReference type="PANTHER" id="PTHR33540">
    <property type="entry name" value="TRNA THREONYLCARBAMOYLADENOSINE BIOSYNTHESIS PROTEIN TSAE"/>
    <property type="match status" value="1"/>
</dbReference>
<keyword evidence="6" id="KW-0479">Metal-binding</keyword>
<name>C6E2T9_GEOSM</name>
<dbReference type="KEGG" id="gem:GM21_3020"/>
<gene>
    <name evidence="11" type="ordered locus">GM21_3020</name>
</gene>
<protein>
    <recommendedName>
        <fullName evidence="3">tRNA threonylcarbamoyladenosine biosynthesis protein TsaE</fullName>
    </recommendedName>
    <alternativeName>
        <fullName evidence="10">t(6)A37 threonylcarbamoyladenosine biosynthesis protein TsaE</fullName>
    </alternativeName>
</protein>
<evidence type="ECO:0000256" key="5">
    <source>
        <dbReference type="ARBA" id="ARBA00022694"/>
    </source>
</evidence>
<dbReference type="HOGENOM" id="CLU_087829_3_0_7"/>
<dbReference type="GO" id="GO:0002949">
    <property type="term" value="P:tRNA threonylcarbamoyladenosine modification"/>
    <property type="evidence" value="ECO:0007669"/>
    <property type="project" value="InterPro"/>
</dbReference>
<dbReference type="GO" id="GO:0005524">
    <property type="term" value="F:ATP binding"/>
    <property type="evidence" value="ECO:0007669"/>
    <property type="project" value="UniProtKB-KW"/>
</dbReference>
<evidence type="ECO:0000256" key="10">
    <source>
        <dbReference type="ARBA" id="ARBA00032441"/>
    </source>
</evidence>
<evidence type="ECO:0000313" key="11">
    <source>
        <dbReference type="EMBL" id="ACT19049.1"/>
    </source>
</evidence>
<dbReference type="PANTHER" id="PTHR33540:SF2">
    <property type="entry name" value="TRNA THREONYLCARBAMOYLADENOSINE BIOSYNTHESIS PROTEIN TSAE"/>
    <property type="match status" value="1"/>
</dbReference>
<dbReference type="GO" id="GO:0005737">
    <property type="term" value="C:cytoplasm"/>
    <property type="evidence" value="ECO:0007669"/>
    <property type="project" value="UniProtKB-SubCell"/>
</dbReference>
<dbReference type="EMBL" id="CP001661">
    <property type="protein sequence ID" value="ACT19049.1"/>
    <property type="molecule type" value="Genomic_DNA"/>
</dbReference>
<evidence type="ECO:0000256" key="9">
    <source>
        <dbReference type="ARBA" id="ARBA00022842"/>
    </source>
</evidence>
<comment type="similarity">
    <text evidence="2">Belongs to the TsaE family.</text>
</comment>
<keyword evidence="7" id="KW-0547">Nucleotide-binding</keyword>
<evidence type="ECO:0000256" key="6">
    <source>
        <dbReference type="ARBA" id="ARBA00022723"/>
    </source>
</evidence>
<keyword evidence="5" id="KW-0819">tRNA processing</keyword>